<dbReference type="AlphaFoldDB" id="A0A1F2PB70"/>
<organism evidence="2 3">
    <name type="scientific">Candidatus Syntropharchaeum caldarium</name>
    <dbReference type="NCBI Taxonomy" id="1838285"/>
    <lineage>
        <taxon>Archaea</taxon>
        <taxon>Methanobacteriati</taxon>
        <taxon>Methanobacteriota</taxon>
        <taxon>Stenosarchaea group</taxon>
        <taxon>Methanomicrobia</taxon>
        <taxon>Methanosarcinales</taxon>
        <taxon>ANME-2 cluster</taxon>
        <taxon>Candidatus Syntropharchaeum</taxon>
    </lineage>
</organism>
<dbReference type="Pfam" id="PF02001">
    <property type="entry name" value="DUF134"/>
    <property type="match status" value="1"/>
</dbReference>
<comment type="similarity">
    <text evidence="1">Belongs to the UPF0251 family.</text>
</comment>
<evidence type="ECO:0000313" key="2">
    <source>
        <dbReference type="EMBL" id="OFV67886.1"/>
    </source>
</evidence>
<evidence type="ECO:0000256" key="1">
    <source>
        <dbReference type="ARBA" id="ARBA00009350"/>
    </source>
</evidence>
<reference evidence="2" key="1">
    <citation type="submission" date="2016-05" db="EMBL/GenBank/DDBJ databases">
        <title>Microbial consortia oxidize butane by reversing methanogenesis.</title>
        <authorList>
            <person name="Laso-Perez R."/>
            <person name="Richter M."/>
            <person name="Wegener G."/>
            <person name="Musat F."/>
        </authorList>
    </citation>
    <scope>NUCLEOTIDE SEQUENCE [LARGE SCALE GENOMIC DNA]</scope>
    <source>
        <strain evidence="2">BOX2</strain>
    </source>
</reference>
<proteinExistence type="inferred from homology"/>
<dbReference type="PANTHER" id="PTHR37478">
    <property type="match status" value="1"/>
</dbReference>
<evidence type="ECO:0000313" key="3">
    <source>
        <dbReference type="Proteomes" id="UP000186940"/>
    </source>
</evidence>
<sequence length="107" mass="12237">MILKVEELESLRLKDLLQKDQTEAAKMMSVSQSTFHRILTEARRKVVDALVNGKAIRVYGGDYTLRNLCRDCRSEWGDFAERCPSCGSTNIFYRGRGRHGRGVDQNL</sequence>
<protein>
    <submittedName>
        <fullName evidence="2">Protein belonging to Uncharacterized protein family UPF0251</fullName>
    </submittedName>
</protein>
<keyword evidence="3" id="KW-1185">Reference proteome</keyword>
<dbReference type="InterPro" id="IPR002852">
    <property type="entry name" value="UPF0251"/>
</dbReference>
<comment type="caution">
    <text evidence="2">The sequence shown here is derived from an EMBL/GenBank/DDBJ whole genome shotgun (WGS) entry which is preliminary data.</text>
</comment>
<dbReference type="Proteomes" id="UP000186940">
    <property type="component" value="Unassembled WGS sequence"/>
</dbReference>
<dbReference type="STRING" id="1838285.SCAL_001261"/>
<name>A0A1F2PB70_9EURY</name>
<gene>
    <name evidence="2" type="ORF">SCAL_001261</name>
</gene>
<accession>A0A1F2PB70</accession>
<dbReference type="EMBL" id="LYOS01000003">
    <property type="protein sequence ID" value="OFV67886.1"/>
    <property type="molecule type" value="Genomic_DNA"/>
</dbReference>
<dbReference type="PANTHER" id="PTHR37478:SF2">
    <property type="entry name" value="UPF0251 PROTEIN TK0562"/>
    <property type="match status" value="1"/>
</dbReference>